<reference evidence="1" key="1">
    <citation type="submission" date="2019-08" db="EMBL/GenBank/DDBJ databases">
        <authorList>
            <person name="Kucharzyk K."/>
            <person name="Murdoch R.W."/>
            <person name="Higgins S."/>
            <person name="Loffler F."/>
        </authorList>
    </citation>
    <scope>NUCLEOTIDE SEQUENCE</scope>
</reference>
<proteinExistence type="predicted"/>
<evidence type="ECO:0000313" key="1">
    <source>
        <dbReference type="EMBL" id="MPN60494.1"/>
    </source>
</evidence>
<name>A0A645JJH4_9ZZZZ</name>
<dbReference type="AlphaFoldDB" id="A0A645JJH4"/>
<protein>
    <submittedName>
        <fullName evidence="1">Uncharacterized protein</fullName>
    </submittedName>
</protein>
<organism evidence="1">
    <name type="scientific">bioreactor metagenome</name>
    <dbReference type="NCBI Taxonomy" id="1076179"/>
    <lineage>
        <taxon>unclassified sequences</taxon>
        <taxon>metagenomes</taxon>
        <taxon>ecological metagenomes</taxon>
    </lineage>
</organism>
<comment type="caution">
    <text evidence="1">The sequence shown here is derived from an EMBL/GenBank/DDBJ whole genome shotgun (WGS) entry which is preliminary data.</text>
</comment>
<accession>A0A645JJH4</accession>
<sequence>MSVSKLLDKLYVCNKGSCKIRTIRLEDYAVKDYLTFDEPVHKYFKLLDKEYVMLDSGVYEL</sequence>
<dbReference type="EMBL" id="VSSQ01135835">
    <property type="protein sequence ID" value="MPN60494.1"/>
    <property type="molecule type" value="Genomic_DNA"/>
</dbReference>
<gene>
    <name evidence="1" type="ORF">SDC9_208222</name>
</gene>